<evidence type="ECO:0000313" key="1">
    <source>
        <dbReference type="EMBL" id="MQM29323.1"/>
    </source>
</evidence>
<name>A0A6A7RP53_9PROT</name>
<comment type="caution">
    <text evidence="1">The sequence shown here is derived from an EMBL/GenBank/DDBJ whole genome shotgun (WGS) entry which is preliminary data.</text>
</comment>
<proteinExistence type="predicted"/>
<evidence type="ECO:0000313" key="2">
    <source>
        <dbReference type="Proteomes" id="UP000342300"/>
    </source>
</evidence>
<dbReference type="AlphaFoldDB" id="A0A6A7RP53"/>
<organism evidence="1 2">
    <name type="scientific">Candidatus Accumulibacter phosphatis</name>
    <dbReference type="NCBI Taxonomy" id="327160"/>
    <lineage>
        <taxon>Bacteria</taxon>
        <taxon>Pseudomonadati</taxon>
        <taxon>Pseudomonadota</taxon>
        <taxon>Betaproteobacteria</taxon>
        <taxon>Candidatus Accumulibacter</taxon>
    </lineage>
</organism>
<protein>
    <submittedName>
        <fullName evidence="1">Uncharacterized protein</fullName>
    </submittedName>
</protein>
<reference evidence="1 2" key="1">
    <citation type="submission" date="2017-09" db="EMBL/GenBank/DDBJ databases">
        <title>Metagenomic Analysis Reveals Denitrifying Candidatus Accumulibacter and Flanking Population as a Source of N2O.</title>
        <authorList>
            <person name="Gao H."/>
            <person name="Mao Y."/>
            <person name="Zhao X."/>
            <person name="Liu W.-T."/>
            <person name="Zhang T."/>
            <person name="Wells G."/>
        </authorList>
    </citation>
    <scope>NUCLEOTIDE SEQUENCE [LARGE SCALE GENOMIC DNA]</scope>
    <source>
        <strain evidence="1">CANDO_2_IC</strain>
    </source>
</reference>
<dbReference type="InterPro" id="IPR011990">
    <property type="entry name" value="TPR-like_helical_dom_sf"/>
</dbReference>
<accession>A0A6A7RP53</accession>
<dbReference type="Proteomes" id="UP000342300">
    <property type="component" value="Unassembled WGS sequence"/>
</dbReference>
<gene>
    <name evidence="1" type="ORF">CRU78_01745</name>
</gene>
<dbReference type="Gene3D" id="1.25.40.10">
    <property type="entry name" value="Tetratricopeptide repeat domain"/>
    <property type="match status" value="2"/>
</dbReference>
<dbReference type="EMBL" id="PDHS01000036">
    <property type="protein sequence ID" value="MQM29323.1"/>
    <property type="molecule type" value="Genomic_DNA"/>
</dbReference>
<dbReference type="SUPFAM" id="SSF48452">
    <property type="entry name" value="TPR-like"/>
    <property type="match status" value="1"/>
</dbReference>
<sequence>MMQTYKLLGVVEQDEGRLAEPSAWYEKSWQLAVDLNHQRWLGAAALNLGVVCQREGEAAREQGDEPAVQIKFEAALAFVEASLRIWQALGDKPGEATSLSQPAIIDLRVGDLPAAEWS</sequence>